<dbReference type="EMBL" id="JAGMWN010000002">
    <property type="protein sequence ID" value="MBP5856524.1"/>
    <property type="molecule type" value="Genomic_DNA"/>
</dbReference>
<dbReference type="InterPro" id="IPR036388">
    <property type="entry name" value="WH-like_DNA-bd_sf"/>
</dbReference>
<keyword evidence="2" id="KW-0805">Transcription regulation</keyword>
<dbReference type="Pfam" id="PF03466">
    <property type="entry name" value="LysR_substrate"/>
    <property type="match status" value="1"/>
</dbReference>
<evidence type="ECO:0000313" key="6">
    <source>
        <dbReference type="EMBL" id="MBP5856524.1"/>
    </source>
</evidence>
<dbReference type="Gene3D" id="1.10.10.10">
    <property type="entry name" value="Winged helix-like DNA-binding domain superfamily/Winged helix DNA-binding domain"/>
    <property type="match status" value="1"/>
</dbReference>
<organism evidence="6 7">
    <name type="scientific">Marivibrio halodurans</name>
    <dbReference type="NCBI Taxonomy" id="2039722"/>
    <lineage>
        <taxon>Bacteria</taxon>
        <taxon>Pseudomonadati</taxon>
        <taxon>Pseudomonadota</taxon>
        <taxon>Alphaproteobacteria</taxon>
        <taxon>Rhodospirillales</taxon>
        <taxon>Rhodospirillaceae</taxon>
        <taxon>Marivibrio</taxon>
    </lineage>
</organism>
<keyword evidence="3" id="KW-0238">DNA-binding</keyword>
<dbReference type="PROSITE" id="PS50931">
    <property type="entry name" value="HTH_LYSR"/>
    <property type="match status" value="1"/>
</dbReference>
<dbReference type="SUPFAM" id="SSF46785">
    <property type="entry name" value="Winged helix' DNA-binding domain"/>
    <property type="match status" value="1"/>
</dbReference>
<dbReference type="PRINTS" id="PR00039">
    <property type="entry name" value="HTHLYSR"/>
</dbReference>
<keyword evidence="4" id="KW-0804">Transcription</keyword>
<dbReference type="GO" id="GO:0003700">
    <property type="term" value="F:DNA-binding transcription factor activity"/>
    <property type="evidence" value="ECO:0007669"/>
    <property type="project" value="InterPro"/>
</dbReference>
<evidence type="ECO:0000256" key="3">
    <source>
        <dbReference type="ARBA" id="ARBA00023125"/>
    </source>
</evidence>
<dbReference type="SUPFAM" id="SSF53850">
    <property type="entry name" value="Periplasmic binding protein-like II"/>
    <property type="match status" value="1"/>
</dbReference>
<dbReference type="AlphaFoldDB" id="A0A8J7S4E3"/>
<dbReference type="CDD" id="cd08415">
    <property type="entry name" value="PBP2_LysR_opines_like"/>
    <property type="match status" value="1"/>
</dbReference>
<evidence type="ECO:0000256" key="4">
    <source>
        <dbReference type="ARBA" id="ARBA00023163"/>
    </source>
</evidence>
<dbReference type="InterPro" id="IPR005119">
    <property type="entry name" value="LysR_subst-bd"/>
</dbReference>
<dbReference type="Proteomes" id="UP000672602">
    <property type="component" value="Unassembled WGS sequence"/>
</dbReference>
<evidence type="ECO:0000259" key="5">
    <source>
        <dbReference type="PROSITE" id="PS50931"/>
    </source>
</evidence>
<name>A0A8J7S4E3_9PROT</name>
<comment type="caution">
    <text evidence="6">The sequence shown here is derived from an EMBL/GenBank/DDBJ whole genome shotgun (WGS) entry which is preliminary data.</text>
</comment>
<gene>
    <name evidence="6" type="ORF">KAJ83_05865</name>
</gene>
<dbReference type="InterPro" id="IPR000847">
    <property type="entry name" value="LysR_HTH_N"/>
</dbReference>
<sequence length="305" mass="33794">MAGALNLKQIDAFRWVMISGSTSQAAATLHISQPAVSRLIHNFEEQVDYQLFIRRGGRLHPTPEAEALYRGIERVYPGLTHLSNLMQNIALTDSGLIRIIATMPMVQRLVPEALKVFHEQMPQIQLSVKTIVKRELREWLDGQQFDIGLATLPVDYPAANIMPLASLNCVCVLPPGHRLSEAPVITAGDLANESFISIIPDTVLRRRVDQVFDEMGVERQLMIETQSGAAICDMVAAGLGVSIVEVFTASAFADKGVILKPFRPAITLQFGMLLPVQRPQSHAVETLIEALRDRAKGFEESFRNF</sequence>
<protein>
    <submittedName>
        <fullName evidence="6">LysR family transcriptional regulator</fullName>
    </submittedName>
</protein>
<dbReference type="Pfam" id="PF00126">
    <property type="entry name" value="HTH_1"/>
    <property type="match status" value="1"/>
</dbReference>
<accession>A0A8J7S4E3</accession>
<dbReference type="PANTHER" id="PTHR30427">
    <property type="entry name" value="TRANSCRIPTIONAL ACTIVATOR PROTEIN LYSR"/>
    <property type="match status" value="1"/>
</dbReference>
<evidence type="ECO:0000256" key="2">
    <source>
        <dbReference type="ARBA" id="ARBA00023015"/>
    </source>
</evidence>
<dbReference type="InterPro" id="IPR037424">
    <property type="entry name" value="NocR_PBP2"/>
</dbReference>
<dbReference type="PANTHER" id="PTHR30427:SF1">
    <property type="entry name" value="TRANSCRIPTIONAL ACTIVATOR PROTEIN LYSR"/>
    <property type="match status" value="1"/>
</dbReference>
<evidence type="ECO:0000256" key="1">
    <source>
        <dbReference type="ARBA" id="ARBA00009437"/>
    </source>
</evidence>
<dbReference type="RefSeq" id="WP_210681091.1">
    <property type="nucleotide sequence ID" value="NZ_JAGMWN010000002.1"/>
</dbReference>
<feature type="domain" description="HTH lysR-type" evidence="5">
    <location>
        <begin position="5"/>
        <end position="62"/>
    </location>
</feature>
<keyword evidence="7" id="KW-1185">Reference proteome</keyword>
<proteinExistence type="inferred from homology"/>
<dbReference type="Gene3D" id="3.40.190.290">
    <property type="match status" value="1"/>
</dbReference>
<comment type="similarity">
    <text evidence="1">Belongs to the LysR transcriptional regulatory family.</text>
</comment>
<dbReference type="GO" id="GO:0043565">
    <property type="term" value="F:sequence-specific DNA binding"/>
    <property type="evidence" value="ECO:0007669"/>
    <property type="project" value="TreeGrafter"/>
</dbReference>
<reference evidence="6" key="1">
    <citation type="submission" date="2021-04" db="EMBL/GenBank/DDBJ databases">
        <authorList>
            <person name="Zhang D.-C."/>
        </authorList>
    </citation>
    <scope>NUCLEOTIDE SEQUENCE</scope>
    <source>
        <strain evidence="6">CGMCC 1.15697</strain>
    </source>
</reference>
<dbReference type="GO" id="GO:0010628">
    <property type="term" value="P:positive regulation of gene expression"/>
    <property type="evidence" value="ECO:0007669"/>
    <property type="project" value="TreeGrafter"/>
</dbReference>
<evidence type="ECO:0000313" key="7">
    <source>
        <dbReference type="Proteomes" id="UP000672602"/>
    </source>
</evidence>
<dbReference type="InterPro" id="IPR036390">
    <property type="entry name" value="WH_DNA-bd_sf"/>
</dbReference>